<feature type="domain" description="Glabrous enhancer-binding protein-like DBD" evidence="3">
    <location>
        <begin position="229"/>
        <end position="314"/>
    </location>
</feature>
<dbReference type="AlphaFoldDB" id="A0AAD8TIF7"/>
<feature type="compositionally biased region" description="Acidic residues" evidence="2">
    <location>
        <begin position="60"/>
        <end position="108"/>
    </location>
</feature>
<name>A0AAD8TIF7_LOLMU</name>
<dbReference type="EMBL" id="JAUUTY010000002">
    <property type="protein sequence ID" value="KAK1682438.1"/>
    <property type="molecule type" value="Genomic_DNA"/>
</dbReference>
<dbReference type="GO" id="GO:0006355">
    <property type="term" value="P:regulation of DNA-templated transcription"/>
    <property type="evidence" value="ECO:0007669"/>
    <property type="project" value="InterPro"/>
</dbReference>
<dbReference type="InterPro" id="IPR007592">
    <property type="entry name" value="GEBP"/>
</dbReference>
<protein>
    <recommendedName>
        <fullName evidence="3">Glabrous enhancer-binding protein-like DBD domain-containing protein</fullName>
    </recommendedName>
</protein>
<evidence type="ECO:0000313" key="5">
    <source>
        <dbReference type="Proteomes" id="UP001231189"/>
    </source>
</evidence>
<proteinExistence type="inferred from homology"/>
<dbReference type="InterPro" id="IPR053932">
    <property type="entry name" value="GeBP-like_DBD"/>
</dbReference>
<feature type="region of interest" description="Disordered" evidence="2">
    <location>
        <begin position="1"/>
        <end position="234"/>
    </location>
</feature>
<dbReference type="Proteomes" id="UP001231189">
    <property type="component" value="Unassembled WGS sequence"/>
</dbReference>
<evidence type="ECO:0000256" key="1">
    <source>
        <dbReference type="ARBA" id="ARBA00010820"/>
    </source>
</evidence>
<sequence>MAQKRAARRGRRTVSSGSVELGHNGAKEPSPEGVEGSQSDCVREGSESTDGETAIRALEGEEEKESEEEEEEEEEEESEEKEEEEEEEEESEEEEGEEEKEREEEWTEAPDPYLQLKRKRASARITRSQQRKVPAPAQQRRKEGEQPSKSKKPDSKKITRSRAALQQQLSQSEMPKSKKITRSRAALQQQLSQSEMPKSKKLTPAPVQQQGEERAQPSGSEMPKSKRIRRTWTPSDEVQILTALLEHRREQGKLPEPDNNDFFDSVAERLEDRTCTRFTIKDKVRSLMRRYKSFVAPSTDHEHRLADLSNSIWGDLPATHAANAANANNGDDEQDEGEHAMPEAENSSGQNVDKSFQEMCEMYPLLGQEVKRLAGLQPALRTSFTGLDGNKALLMEKKLDKLKWKELKIQAEMEAKVEAPKARVRKELVNVLSEVSKNL</sequence>
<comment type="similarity">
    <text evidence="1">Belongs to the GeBP family.</text>
</comment>
<evidence type="ECO:0000259" key="3">
    <source>
        <dbReference type="Pfam" id="PF04504"/>
    </source>
</evidence>
<organism evidence="4 5">
    <name type="scientific">Lolium multiflorum</name>
    <name type="common">Italian ryegrass</name>
    <name type="synonym">Lolium perenne subsp. multiflorum</name>
    <dbReference type="NCBI Taxonomy" id="4521"/>
    <lineage>
        <taxon>Eukaryota</taxon>
        <taxon>Viridiplantae</taxon>
        <taxon>Streptophyta</taxon>
        <taxon>Embryophyta</taxon>
        <taxon>Tracheophyta</taxon>
        <taxon>Spermatophyta</taxon>
        <taxon>Magnoliopsida</taxon>
        <taxon>Liliopsida</taxon>
        <taxon>Poales</taxon>
        <taxon>Poaceae</taxon>
        <taxon>BOP clade</taxon>
        <taxon>Pooideae</taxon>
        <taxon>Poodae</taxon>
        <taxon>Poeae</taxon>
        <taxon>Poeae Chloroplast Group 2 (Poeae type)</taxon>
        <taxon>Loliodinae</taxon>
        <taxon>Loliinae</taxon>
        <taxon>Lolium</taxon>
    </lineage>
</organism>
<reference evidence="4" key="1">
    <citation type="submission" date="2023-07" db="EMBL/GenBank/DDBJ databases">
        <title>A chromosome-level genome assembly of Lolium multiflorum.</title>
        <authorList>
            <person name="Chen Y."/>
            <person name="Copetti D."/>
            <person name="Kolliker R."/>
            <person name="Studer B."/>
        </authorList>
    </citation>
    <scope>NUCLEOTIDE SEQUENCE</scope>
    <source>
        <strain evidence="4">02402/16</strain>
        <tissue evidence="4">Leaf</tissue>
    </source>
</reference>
<feature type="compositionally biased region" description="Low complexity" evidence="2">
    <location>
        <begin position="183"/>
        <end position="194"/>
    </location>
</feature>
<accession>A0AAD8TIF7</accession>
<dbReference type="Pfam" id="PF04504">
    <property type="entry name" value="GeBP-like_DBD"/>
    <property type="match status" value="1"/>
</dbReference>
<keyword evidence="5" id="KW-1185">Reference proteome</keyword>
<gene>
    <name evidence="4" type="ORF">QYE76_043286</name>
</gene>
<dbReference type="PANTHER" id="PTHR31662:SF106">
    <property type="entry name" value="MYB-LIKE DOMAIN-CONTAINING PROTEIN"/>
    <property type="match status" value="1"/>
</dbReference>
<feature type="compositionally biased region" description="Basic and acidic residues" evidence="2">
    <location>
        <begin position="140"/>
        <end position="157"/>
    </location>
</feature>
<evidence type="ECO:0000313" key="4">
    <source>
        <dbReference type="EMBL" id="KAK1682438.1"/>
    </source>
</evidence>
<evidence type="ECO:0000256" key="2">
    <source>
        <dbReference type="SAM" id="MobiDB-lite"/>
    </source>
</evidence>
<feature type="compositionally biased region" description="Basic residues" evidence="2">
    <location>
        <begin position="1"/>
        <end position="12"/>
    </location>
</feature>
<dbReference type="PANTHER" id="PTHR31662">
    <property type="entry name" value="BNAANNG10740D PROTEIN-RELATED"/>
    <property type="match status" value="1"/>
</dbReference>
<dbReference type="GO" id="GO:0005634">
    <property type="term" value="C:nucleus"/>
    <property type="evidence" value="ECO:0007669"/>
    <property type="project" value="TreeGrafter"/>
</dbReference>
<feature type="compositionally biased region" description="Low complexity" evidence="2">
    <location>
        <begin position="161"/>
        <end position="172"/>
    </location>
</feature>
<feature type="region of interest" description="Disordered" evidence="2">
    <location>
        <begin position="322"/>
        <end position="351"/>
    </location>
</feature>
<comment type="caution">
    <text evidence="4">The sequence shown here is derived from an EMBL/GenBank/DDBJ whole genome shotgun (WGS) entry which is preliminary data.</text>
</comment>